<evidence type="ECO:0000313" key="6">
    <source>
        <dbReference type="EMBL" id="RFZ75600.1"/>
    </source>
</evidence>
<keyword evidence="2" id="KW-0184">Conjugation</keyword>
<evidence type="ECO:0000256" key="1">
    <source>
        <dbReference type="ARBA" id="ARBA00010873"/>
    </source>
</evidence>
<feature type="compositionally biased region" description="Basic residues" evidence="4">
    <location>
        <begin position="522"/>
        <end position="531"/>
    </location>
</feature>
<evidence type="ECO:0000313" key="7">
    <source>
        <dbReference type="Proteomes" id="UP000260680"/>
    </source>
</evidence>
<name>A0A3E2N3L5_9FIRM</name>
<dbReference type="InterPro" id="IPR005053">
    <property type="entry name" value="MobA_MobL"/>
</dbReference>
<evidence type="ECO:0000256" key="4">
    <source>
        <dbReference type="SAM" id="MobiDB-lite"/>
    </source>
</evidence>
<evidence type="ECO:0000256" key="3">
    <source>
        <dbReference type="SAM" id="Coils"/>
    </source>
</evidence>
<dbReference type="Gene3D" id="3.30.930.30">
    <property type="match status" value="1"/>
</dbReference>
<accession>A0A3E2N3L5</accession>
<proteinExistence type="inferred from homology"/>
<dbReference type="OrthoDB" id="1826980at2"/>
<sequence length="531" mass="61106">MPVPHLNIRIVQRSKGNSAVAGAAYQAGEKLFSEYDQKHKDHRRKQHEVVYTEIMLPTNAPPEYADRATLWNSAEEVEKQWNSQLARRFVVALPREVPLEMCPQMMQEYCQEHFVSKGMCCDFAIHDPDPPGHNPHCHIMLTMRAIDENGKWMPKSRKVYDLDENGERIKLPSGRWKSHKEDTVDWNEQYHAEEWRHGWEVIQNKYLELAGSAERVDMRSYERQGLDIIPTVHMGAAVSALERKGIETNIGNLNRDIKATNRMMNAIRSTIKSLRDWIADIVSATKEAFAEMEAEKKNASPDLSTLLRDYMNLRKAERSDWSRYGQQKGTADDLKAVSKALIYLKEHELFTLEDLDTALQGVNEKAGAISKEMKTASNRMKVITAIQTAVADCQTHKAVHDKYIKIGWKTRQAAFAEKHKDELTSYNKAYRTLKKHGVDLNVNLDALQTEYDGLKATHAELAGQLATVKEELQPMKDIRYWVGKVLTPEQAVEKKPEPKHSVTERLKFEQEQKKQQPEQKTPQHKKQNMEL</sequence>
<feature type="compositionally biased region" description="Basic and acidic residues" evidence="4">
    <location>
        <begin position="491"/>
        <end position="517"/>
    </location>
</feature>
<comment type="similarity">
    <text evidence="1">Belongs to the MobA/MobL family.</text>
</comment>
<comment type="caution">
    <text evidence="6">The sequence shown here is derived from an EMBL/GenBank/DDBJ whole genome shotgun (WGS) entry which is preliminary data.</text>
</comment>
<keyword evidence="3" id="KW-0175">Coiled coil</keyword>
<dbReference type="AlphaFoldDB" id="A0A3E2N3L5"/>
<evidence type="ECO:0000259" key="5">
    <source>
        <dbReference type="Pfam" id="PF03389"/>
    </source>
</evidence>
<dbReference type="NCBIfam" id="NF041496">
    <property type="entry name" value="MobQ"/>
    <property type="match status" value="1"/>
</dbReference>
<protein>
    <submittedName>
        <fullName evidence="6">Conjugal transfer protein</fullName>
    </submittedName>
</protein>
<dbReference type="Pfam" id="PF03389">
    <property type="entry name" value="MobA_MobL"/>
    <property type="match status" value="1"/>
</dbReference>
<dbReference type="Proteomes" id="UP000260680">
    <property type="component" value="Unassembled WGS sequence"/>
</dbReference>
<evidence type="ECO:0000256" key="2">
    <source>
        <dbReference type="ARBA" id="ARBA00022971"/>
    </source>
</evidence>
<dbReference type="EMBL" id="QOHO01000138">
    <property type="protein sequence ID" value="RFZ75600.1"/>
    <property type="molecule type" value="Genomic_DNA"/>
</dbReference>
<dbReference type="RefSeq" id="WP_117420211.1">
    <property type="nucleotide sequence ID" value="NZ_QOHO01000138.1"/>
</dbReference>
<reference evidence="6 7" key="1">
    <citation type="submission" date="2018-07" db="EMBL/GenBank/DDBJ databases">
        <title>New species, Clostridium PI-S10-A1B.</title>
        <authorList>
            <person name="Krishna G."/>
            <person name="Summeta K."/>
            <person name="Shikha S."/>
            <person name="Prabhu P.B."/>
            <person name="Suresh K."/>
        </authorList>
    </citation>
    <scope>NUCLEOTIDE SEQUENCE [LARGE SCALE GENOMIC DNA]</scope>
    <source>
        <strain evidence="6 7">PI-S10-A1B</strain>
    </source>
</reference>
<feature type="domain" description="MobA/MobL protein" evidence="5">
    <location>
        <begin position="18"/>
        <end position="244"/>
    </location>
</feature>
<feature type="region of interest" description="Disordered" evidence="4">
    <location>
        <begin position="489"/>
        <end position="531"/>
    </location>
</feature>
<feature type="coiled-coil region" evidence="3">
    <location>
        <begin position="416"/>
        <end position="464"/>
    </location>
</feature>
<gene>
    <name evidence="6" type="ORF">DS742_28125</name>
</gene>
<organism evidence="6 7">
    <name type="scientific">Lacrimispora amygdalina</name>
    <dbReference type="NCBI Taxonomy" id="253257"/>
    <lineage>
        <taxon>Bacteria</taxon>
        <taxon>Bacillati</taxon>
        <taxon>Bacillota</taxon>
        <taxon>Clostridia</taxon>
        <taxon>Lachnospirales</taxon>
        <taxon>Lachnospiraceae</taxon>
        <taxon>Lacrimispora</taxon>
    </lineage>
</organism>